<evidence type="ECO:0000256" key="5">
    <source>
        <dbReference type="ARBA" id="ARBA00022989"/>
    </source>
</evidence>
<evidence type="ECO:0000256" key="4">
    <source>
        <dbReference type="ARBA" id="ARBA00022787"/>
    </source>
</evidence>
<sequence length="157" mass="17810">MELGANHIEQLLREEDQEAVARDILKFRELYDAELEKEVVDPSLVFQLAWALVRSNNKKEVKEGSVLFQLLVDKQYRIRESLFFLSLAQYKLGDTVTARRNLKQFLRRFPESRQGNQLLKLIEGKIQQDAYIGIGVVGAVVVGIVGLCVAAFSKGKS</sequence>
<evidence type="ECO:0000256" key="2">
    <source>
        <dbReference type="ARBA" id="ARBA00008937"/>
    </source>
</evidence>
<dbReference type="PANTHER" id="PTHR13247:SF0">
    <property type="entry name" value="MITOCHONDRIAL FISSION 1 PROTEIN"/>
    <property type="match status" value="1"/>
</dbReference>
<reference evidence="9" key="1">
    <citation type="journal article" date="2022" name="Proc. Natl. Acad. Sci. U.S.A.">
        <title>Life cycle and functional genomics of the unicellular red alga Galdieria for elucidating algal and plant evolution and industrial use.</title>
        <authorList>
            <person name="Hirooka S."/>
            <person name="Itabashi T."/>
            <person name="Ichinose T.M."/>
            <person name="Onuma R."/>
            <person name="Fujiwara T."/>
            <person name="Yamashita S."/>
            <person name="Jong L.W."/>
            <person name="Tomita R."/>
            <person name="Iwane A.H."/>
            <person name="Miyagishima S.Y."/>
        </authorList>
    </citation>
    <scope>NUCLEOTIDE SEQUENCE</scope>
    <source>
        <strain evidence="9">NBRC 102759</strain>
    </source>
</reference>
<evidence type="ECO:0000313" key="9">
    <source>
        <dbReference type="EMBL" id="GJQ09458.1"/>
    </source>
</evidence>
<dbReference type="GO" id="GO:0000266">
    <property type="term" value="P:mitochondrial fission"/>
    <property type="evidence" value="ECO:0007669"/>
    <property type="project" value="InterPro"/>
</dbReference>
<dbReference type="CDD" id="cd12212">
    <property type="entry name" value="Fis1"/>
    <property type="match status" value="1"/>
</dbReference>
<dbReference type="GO" id="GO:0016559">
    <property type="term" value="P:peroxisome fission"/>
    <property type="evidence" value="ECO:0007669"/>
    <property type="project" value="TreeGrafter"/>
</dbReference>
<comment type="subcellular location">
    <subcellularLocation>
        <location evidence="1">Mitochondrion outer membrane</location>
        <topology evidence="1">Single-pass membrane protein</topology>
    </subcellularLocation>
</comment>
<dbReference type="AlphaFoldDB" id="A0A9C7UN54"/>
<dbReference type="InterPro" id="IPR011990">
    <property type="entry name" value="TPR-like_helical_dom_sf"/>
</dbReference>
<evidence type="ECO:0000313" key="10">
    <source>
        <dbReference type="Proteomes" id="UP001061958"/>
    </source>
</evidence>
<organism evidence="9 10">
    <name type="scientific">Galdieria partita</name>
    <dbReference type="NCBI Taxonomy" id="83374"/>
    <lineage>
        <taxon>Eukaryota</taxon>
        <taxon>Rhodophyta</taxon>
        <taxon>Bangiophyceae</taxon>
        <taxon>Galdieriales</taxon>
        <taxon>Galdieriaceae</taxon>
        <taxon>Galdieria</taxon>
    </lineage>
</organism>
<dbReference type="InterPro" id="IPR028058">
    <property type="entry name" value="Fis1_TPR_N"/>
</dbReference>
<gene>
    <name evidence="9" type="ORF">GpartN1_g1249.t1</name>
</gene>
<dbReference type="EMBL" id="BQMJ01000008">
    <property type="protein sequence ID" value="GJQ09458.1"/>
    <property type="molecule type" value="Genomic_DNA"/>
</dbReference>
<dbReference type="InterPro" id="IPR028061">
    <property type="entry name" value="Fis1_TPR_C"/>
</dbReference>
<dbReference type="InterPro" id="IPR033745">
    <property type="entry name" value="Fis1_cytosol"/>
</dbReference>
<dbReference type="GO" id="GO:0005778">
    <property type="term" value="C:peroxisomal membrane"/>
    <property type="evidence" value="ECO:0007669"/>
    <property type="project" value="TreeGrafter"/>
</dbReference>
<dbReference type="GO" id="GO:0000422">
    <property type="term" value="P:autophagy of mitochondrion"/>
    <property type="evidence" value="ECO:0007669"/>
    <property type="project" value="TreeGrafter"/>
</dbReference>
<keyword evidence="6" id="KW-0496">Mitochondrion</keyword>
<dbReference type="PANTHER" id="PTHR13247">
    <property type="entry name" value="TETRATRICOPEPTIDE REPEAT PROTEIN 11 TPR REPEAT PROTEIN 11"/>
    <property type="match status" value="1"/>
</dbReference>
<evidence type="ECO:0000256" key="1">
    <source>
        <dbReference type="ARBA" id="ARBA00004572"/>
    </source>
</evidence>
<protein>
    <recommendedName>
        <fullName evidence="11">Mitochondrial fission 1 protein</fullName>
    </recommendedName>
</protein>
<dbReference type="OrthoDB" id="421154at2759"/>
<keyword evidence="7 8" id="KW-0472">Membrane</keyword>
<feature type="transmembrane region" description="Helical" evidence="8">
    <location>
        <begin position="130"/>
        <end position="152"/>
    </location>
</feature>
<dbReference type="Gene3D" id="1.25.40.10">
    <property type="entry name" value="Tetratricopeptide repeat domain"/>
    <property type="match status" value="1"/>
</dbReference>
<evidence type="ECO:0008006" key="11">
    <source>
        <dbReference type="Google" id="ProtNLM"/>
    </source>
</evidence>
<dbReference type="InterPro" id="IPR016543">
    <property type="entry name" value="Fis1"/>
</dbReference>
<keyword evidence="4" id="KW-1000">Mitochondrion outer membrane</keyword>
<evidence type="ECO:0000256" key="6">
    <source>
        <dbReference type="ARBA" id="ARBA00023128"/>
    </source>
</evidence>
<evidence type="ECO:0000256" key="7">
    <source>
        <dbReference type="ARBA" id="ARBA00023136"/>
    </source>
</evidence>
<dbReference type="Pfam" id="PF14852">
    <property type="entry name" value="Fis1_TPR_N"/>
    <property type="match status" value="1"/>
</dbReference>
<evidence type="ECO:0000256" key="3">
    <source>
        <dbReference type="ARBA" id="ARBA00022692"/>
    </source>
</evidence>
<keyword evidence="3 8" id="KW-0812">Transmembrane</keyword>
<keyword evidence="10" id="KW-1185">Reference proteome</keyword>
<keyword evidence="5 8" id="KW-1133">Transmembrane helix</keyword>
<comment type="similarity">
    <text evidence="2">Belongs to the FIS1 family.</text>
</comment>
<proteinExistence type="inferred from homology"/>
<dbReference type="GO" id="GO:0005741">
    <property type="term" value="C:mitochondrial outer membrane"/>
    <property type="evidence" value="ECO:0007669"/>
    <property type="project" value="UniProtKB-SubCell"/>
</dbReference>
<dbReference type="Pfam" id="PF14853">
    <property type="entry name" value="Fis1_TPR_C"/>
    <property type="match status" value="1"/>
</dbReference>
<evidence type="ECO:0000256" key="8">
    <source>
        <dbReference type="SAM" id="Phobius"/>
    </source>
</evidence>
<accession>A0A9C7UN54</accession>
<name>A0A9C7UN54_9RHOD</name>
<dbReference type="SUPFAM" id="SSF48452">
    <property type="entry name" value="TPR-like"/>
    <property type="match status" value="1"/>
</dbReference>
<reference evidence="9" key="2">
    <citation type="submission" date="2022-01" db="EMBL/GenBank/DDBJ databases">
        <authorList>
            <person name="Hirooka S."/>
            <person name="Miyagishima S.Y."/>
        </authorList>
    </citation>
    <scope>NUCLEOTIDE SEQUENCE</scope>
    <source>
        <strain evidence="9">NBRC 102759</strain>
    </source>
</reference>
<dbReference type="Proteomes" id="UP001061958">
    <property type="component" value="Unassembled WGS sequence"/>
</dbReference>
<comment type="caution">
    <text evidence="9">The sequence shown here is derived from an EMBL/GenBank/DDBJ whole genome shotgun (WGS) entry which is preliminary data.</text>
</comment>